<dbReference type="RefSeq" id="WP_088823415.1">
    <property type="nucleotide sequence ID" value="NZ_FZLN01000002.1"/>
</dbReference>
<dbReference type="EMBL" id="FZLN01000002">
    <property type="protein sequence ID" value="SNQ29358.1"/>
    <property type="molecule type" value="Genomic_DNA"/>
</dbReference>
<keyword evidence="2" id="KW-1185">Reference proteome</keyword>
<accession>A0A217EFU1</accession>
<sequence length="172" mass="20335">MSRDIIERIGATDQLYLEENSAELALERGELRLELVLLSQNKQEQTYFLHEAIAILEQARIEFEEIAVQLYIQISLELVRAYMLYYEISKEIRFATITQQILKPISHLQDAHVYFMLAYAHAVKDEVAMTRHWLNKYSTTDAFDLQGVKQHPAFQKMKDLTWFQTLLQQKMH</sequence>
<dbReference type="OrthoDB" id="6707922at2"/>
<proteinExistence type="predicted"/>
<gene>
    <name evidence="1" type="ORF">SAMN05444584_1306</name>
</gene>
<reference evidence="2" key="1">
    <citation type="submission" date="2017-06" db="EMBL/GenBank/DDBJ databases">
        <authorList>
            <person name="Varghese N."/>
            <person name="Submissions S."/>
        </authorList>
    </citation>
    <scope>NUCLEOTIDE SEQUENCE [LARGE SCALE GENOMIC DNA]</scope>
    <source>
        <strain evidence="2">ANC 5114</strain>
    </source>
</reference>
<protein>
    <submittedName>
        <fullName evidence="1">Uncharacterized protein</fullName>
    </submittedName>
</protein>
<dbReference type="Proteomes" id="UP000243463">
    <property type="component" value="Unassembled WGS sequence"/>
</dbReference>
<evidence type="ECO:0000313" key="1">
    <source>
        <dbReference type="EMBL" id="SNQ29358.1"/>
    </source>
</evidence>
<name>A0A217EFU1_9GAMM</name>
<organism evidence="1 2">
    <name type="scientific">Acinetobacter apis</name>
    <dbReference type="NCBI Taxonomy" id="1229165"/>
    <lineage>
        <taxon>Bacteria</taxon>
        <taxon>Pseudomonadati</taxon>
        <taxon>Pseudomonadota</taxon>
        <taxon>Gammaproteobacteria</taxon>
        <taxon>Moraxellales</taxon>
        <taxon>Moraxellaceae</taxon>
        <taxon>Acinetobacter</taxon>
    </lineage>
</organism>
<dbReference type="AlphaFoldDB" id="A0A217EFU1"/>
<evidence type="ECO:0000313" key="2">
    <source>
        <dbReference type="Proteomes" id="UP000243463"/>
    </source>
</evidence>